<evidence type="ECO:0000256" key="1">
    <source>
        <dbReference type="ARBA" id="ARBA00004141"/>
    </source>
</evidence>
<dbReference type="PATRIC" id="fig|37919.13.peg.1729"/>
<dbReference type="NCBIfam" id="TIGR03718">
    <property type="entry name" value="R_switched_Alx"/>
    <property type="match status" value="1"/>
</dbReference>
<feature type="transmembrane region" description="Helical" evidence="6">
    <location>
        <begin position="131"/>
        <end position="148"/>
    </location>
</feature>
<feature type="transmembrane region" description="Helical" evidence="6">
    <location>
        <begin position="103"/>
        <end position="125"/>
    </location>
</feature>
<feature type="transmembrane region" description="Helical" evidence="6">
    <location>
        <begin position="6"/>
        <end position="26"/>
    </location>
</feature>
<reference evidence="7 8" key="1">
    <citation type="submission" date="2014-07" db="EMBL/GenBank/DDBJ databases">
        <authorList>
            <person name="Zhang J.E."/>
            <person name="Yang H."/>
            <person name="Guo J."/>
            <person name="Deng Z."/>
            <person name="Luo H."/>
            <person name="Luo M."/>
            <person name="Zhao B."/>
        </authorList>
    </citation>
    <scope>NUCLEOTIDE SEQUENCE [LARGE SCALE GENOMIC DNA]</scope>
    <source>
        <strain evidence="7 8">1CP</strain>
    </source>
</reference>
<comment type="subcellular location">
    <subcellularLocation>
        <location evidence="1">Membrane</location>
        <topology evidence="1">Multi-pass membrane protein</topology>
    </subcellularLocation>
</comment>
<organism evidence="7 8">
    <name type="scientific">Rhodococcus opacus</name>
    <name type="common">Nocardia opaca</name>
    <dbReference type="NCBI Taxonomy" id="37919"/>
    <lineage>
        <taxon>Bacteria</taxon>
        <taxon>Bacillati</taxon>
        <taxon>Actinomycetota</taxon>
        <taxon>Actinomycetes</taxon>
        <taxon>Mycobacteriales</taxon>
        <taxon>Nocardiaceae</taxon>
        <taxon>Rhodococcus</taxon>
    </lineage>
</organism>
<feature type="transmembrane region" description="Helical" evidence="6">
    <location>
        <begin position="251"/>
        <end position="273"/>
    </location>
</feature>
<evidence type="ECO:0000256" key="3">
    <source>
        <dbReference type="ARBA" id="ARBA00022692"/>
    </source>
</evidence>
<keyword evidence="3 6" id="KW-0812">Transmembrane</keyword>
<evidence type="ECO:0000256" key="2">
    <source>
        <dbReference type="ARBA" id="ARBA00007511"/>
    </source>
</evidence>
<protein>
    <submittedName>
        <fullName evidence="7">Putative membrane protein</fullName>
    </submittedName>
</protein>
<dbReference type="PANTHER" id="PTHR30238">
    <property type="entry name" value="MEMBRANE BOUND PREDICTED REDOX MODULATOR"/>
    <property type="match status" value="1"/>
</dbReference>
<dbReference type="GO" id="GO:0016020">
    <property type="term" value="C:membrane"/>
    <property type="evidence" value="ECO:0007669"/>
    <property type="project" value="UniProtKB-SubCell"/>
</dbReference>
<keyword evidence="4 6" id="KW-1133">Transmembrane helix</keyword>
<gene>
    <name evidence="7" type="ORF">R1CP_08400</name>
</gene>
<evidence type="ECO:0000256" key="5">
    <source>
        <dbReference type="ARBA" id="ARBA00023136"/>
    </source>
</evidence>
<feature type="transmembrane region" description="Helical" evidence="6">
    <location>
        <begin position="68"/>
        <end position="91"/>
    </location>
</feature>
<dbReference type="InterPro" id="IPR022369">
    <property type="entry name" value="Integral_membrane_TerC_rswitch"/>
</dbReference>
<dbReference type="Proteomes" id="UP000186108">
    <property type="component" value="Chromosome"/>
</dbReference>
<evidence type="ECO:0000256" key="4">
    <source>
        <dbReference type="ARBA" id="ARBA00022989"/>
    </source>
</evidence>
<dbReference type="EMBL" id="CP009111">
    <property type="protein sequence ID" value="ANS26400.1"/>
    <property type="molecule type" value="Genomic_DNA"/>
</dbReference>
<evidence type="ECO:0000256" key="6">
    <source>
        <dbReference type="SAM" id="Phobius"/>
    </source>
</evidence>
<dbReference type="InterPro" id="IPR005496">
    <property type="entry name" value="Integral_membrane_TerC"/>
</dbReference>
<name>A0A1B1K1A9_RHOOP</name>
<proteinExistence type="inferred from homology"/>
<feature type="transmembrane region" description="Helical" evidence="6">
    <location>
        <begin position="195"/>
        <end position="217"/>
    </location>
</feature>
<feature type="transmembrane region" description="Helical" evidence="6">
    <location>
        <begin position="38"/>
        <end position="62"/>
    </location>
</feature>
<dbReference type="PANTHER" id="PTHR30238:SF0">
    <property type="entry name" value="THYLAKOID MEMBRANE PROTEIN TERC, CHLOROPLASTIC"/>
    <property type="match status" value="1"/>
</dbReference>
<sequence length="396" mass="44461">MHVTPFAWIVTIIVIVALLAFDYFFHVRHAHIPTLREAAIWSSIYVGLALLFGVAVLIFGGVDMGSEYFAGYVTEKALSVDNLFVFLIIMSSFRVPREDQQKVLLFGIVFSIFARTAFIFLGAALINSFAWVFYFFGLILLITAGNMLRPETEDSHSADNFIIRIAKKFMHTTEHYDGDKLFTIENGKRAMTPMLLVMVAIGGTDILFALDSIPAIFGLTQNVFVVFTATVFSLMGLRQLYFLLDGLLDRLIYLSYGLSAILAFIGVKLILHALHENNLPFVNDGEPVNVIEISTFASLAVIIGILVITVIASLTSKKGRAQSAIAGARRHAINYLDLDYTADLAERERMYDKLRGEEEQLKKLDPKFKKMVREETALMDLIKRAHQEHDAFLKQS</sequence>
<comment type="similarity">
    <text evidence="2">Belongs to the TerC family.</text>
</comment>
<dbReference type="RefSeq" id="WP_065489795.1">
    <property type="nucleotide sequence ID" value="NZ_CP009111.1"/>
</dbReference>
<accession>A0A1B1K1A9</accession>
<keyword evidence="5 6" id="KW-0472">Membrane</keyword>
<feature type="transmembrane region" description="Helical" evidence="6">
    <location>
        <begin position="293"/>
        <end position="314"/>
    </location>
</feature>
<dbReference type="Pfam" id="PF03741">
    <property type="entry name" value="TerC"/>
    <property type="match status" value="1"/>
</dbReference>
<evidence type="ECO:0000313" key="8">
    <source>
        <dbReference type="Proteomes" id="UP000186108"/>
    </source>
</evidence>
<evidence type="ECO:0000313" key="7">
    <source>
        <dbReference type="EMBL" id="ANS26400.1"/>
    </source>
</evidence>
<dbReference type="AlphaFoldDB" id="A0A1B1K1A9"/>
<feature type="transmembrane region" description="Helical" evidence="6">
    <location>
        <begin position="223"/>
        <end position="244"/>
    </location>
</feature>